<reference evidence="2 3" key="1">
    <citation type="submission" date="2017-06" db="EMBL/GenBank/DDBJ databases">
        <authorList>
            <consortium name="Pathogen Informatics"/>
        </authorList>
    </citation>
    <scope>NUCLEOTIDE SEQUENCE [LARGE SCALE GENOMIC DNA]</scope>
    <source>
        <strain evidence="2 3">NCTC10570</strain>
    </source>
</reference>
<accession>A0A239T7E8</accession>
<dbReference type="GeneID" id="78506049"/>
<dbReference type="Pfam" id="PF04230">
    <property type="entry name" value="PS_pyruv_trans"/>
    <property type="match status" value="1"/>
</dbReference>
<evidence type="ECO:0000259" key="1">
    <source>
        <dbReference type="Pfam" id="PF04230"/>
    </source>
</evidence>
<evidence type="ECO:0000313" key="2">
    <source>
        <dbReference type="EMBL" id="SNU93429.1"/>
    </source>
</evidence>
<gene>
    <name evidence="2" type="ORF">SAMEA4364220_00001</name>
</gene>
<evidence type="ECO:0000313" key="3">
    <source>
        <dbReference type="Proteomes" id="UP000215383"/>
    </source>
</evidence>
<protein>
    <submittedName>
        <fullName evidence="2">Polysaccharide pyruvyl transferase</fullName>
    </submittedName>
</protein>
<dbReference type="eggNOG" id="COG2327">
    <property type="taxonomic scope" value="Bacteria"/>
</dbReference>
<dbReference type="Proteomes" id="UP000215383">
    <property type="component" value="Chromosome 1"/>
</dbReference>
<dbReference type="EMBL" id="LT906446">
    <property type="protein sequence ID" value="SNU93429.1"/>
    <property type="molecule type" value="Genomic_DNA"/>
</dbReference>
<feature type="domain" description="Polysaccharide pyruvyl transferase" evidence="1">
    <location>
        <begin position="14"/>
        <end position="304"/>
    </location>
</feature>
<proteinExistence type="predicted"/>
<dbReference type="InterPro" id="IPR007345">
    <property type="entry name" value="Polysacch_pyruvyl_Trfase"/>
</dbReference>
<dbReference type="AlphaFoldDB" id="A0A239T7E8"/>
<keyword evidence="3" id="KW-1185">Reference proteome</keyword>
<organism evidence="2 3">
    <name type="scientific">Megamonas hypermegale</name>
    <dbReference type="NCBI Taxonomy" id="158847"/>
    <lineage>
        <taxon>Bacteria</taxon>
        <taxon>Bacillati</taxon>
        <taxon>Bacillota</taxon>
        <taxon>Negativicutes</taxon>
        <taxon>Selenomonadales</taxon>
        <taxon>Selenomonadaceae</taxon>
        <taxon>Megamonas</taxon>
    </lineage>
</organism>
<dbReference type="RefSeq" id="WP_027889504.1">
    <property type="nucleotide sequence ID" value="NZ_LT906446.1"/>
</dbReference>
<sequence length="362" mass="42901">MNNIGIITFHFAYNFGSSLQAYALKFLLKNKGYNVKIINFIYERDFEQYKLFRVASYLKRPKSFIVDVLFYNKNKMRKNNFELFAKRYFDLGQKKYFNYKDMKELNDKFDTFICGSDQIWNLDCTQGVEPAYFLKFANKDKLKIAYAPSLAHVKFARNYNADLKEAIKDLDYISVREESTLPLIQPLTEKKVNVVLDPTLLLDKKDYELIINQYKNESEYIFVYMLEYSAELVKYCNEFSNKKRIKVIYISNNKISGIKGKNAFGIGPDKFLKYIKEAKYIITNSFHATVFSIIFNKKFVTFTTKRSSSRMVDLLDKLGISERIYNEKFNIDKDIDYDIVQKNLIDMRKSSLEYLRKALKRE</sequence>
<dbReference type="GO" id="GO:0016740">
    <property type="term" value="F:transferase activity"/>
    <property type="evidence" value="ECO:0007669"/>
    <property type="project" value="UniProtKB-KW"/>
</dbReference>
<keyword evidence="2" id="KW-0808">Transferase</keyword>
<name>A0A239T7E8_9FIRM</name>